<dbReference type="InParanoid" id="F4X4C6"/>
<keyword evidence="3" id="KW-1185">Reference proteome</keyword>
<organism evidence="3">
    <name type="scientific">Acromyrmex echinatior</name>
    <name type="common">Panamanian leafcutter ant</name>
    <name type="synonym">Acromyrmex octospinosus echinatior</name>
    <dbReference type="NCBI Taxonomy" id="103372"/>
    <lineage>
        <taxon>Eukaryota</taxon>
        <taxon>Metazoa</taxon>
        <taxon>Ecdysozoa</taxon>
        <taxon>Arthropoda</taxon>
        <taxon>Hexapoda</taxon>
        <taxon>Insecta</taxon>
        <taxon>Pterygota</taxon>
        <taxon>Neoptera</taxon>
        <taxon>Endopterygota</taxon>
        <taxon>Hymenoptera</taxon>
        <taxon>Apocrita</taxon>
        <taxon>Aculeata</taxon>
        <taxon>Formicoidea</taxon>
        <taxon>Formicidae</taxon>
        <taxon>Myrmicinae</taxon>
        <taxon>Acromyrmex</taxon>
    </lineage>
</organism>
<gene>
    <name evidence="2" type="ORF">G5I_13186</name>
</gene>
<accession>F4X4C6</accession>
<reference evidence="2" key="1">
    <citation type="submission" date="2011-02" db="EMBL/GenBank/DDBJ databases">
        <title>The genome of the leaf-cutting ant Acromyrmex echinatior suggests key adaptations to social evolution and fungus farming.</title>
        <authorList>
            <person name="Nygaard S."/>
            <person name="Zhang G."/>
        </authorList>
    </citation>
    <scope>NUCLEOTIDE SEQUENCE</scope>
</reference>
<name>F4X4C6_ACREC</name>
<proteinExistence type="predicted"/>
<dbReference type="EMBL" id="GL888633">
    <property type="protein sequence ID" value="EGI58722.1"/>
    <property type="molecule type" value="Genomic_DNA"/>
</dbReference>
<protein>
    <submittedName>
        <fullName evidence="2">Uncharacterized protein</fullName>
    </submittedName>
</protein>
<evidence type="ECO:0000313" key="2">
    <source>
        <dbReference type="EMBL" id="EGI58722.1"/>
    </source>
</evidence>
<evidence type="ECO:0000256" key="1">
    <source>
        <dbReference type="SAM" id="MobiDB-lite"/>
    </source>
</evidence>
<sequence>MLNERVRSVGFGEPLAISEAHLPLLAFVARKRGELRETSDIMRISSLLNGRRGTSSEYLQRHSIAGTGHWCNLLPKAELSGHADKNHVRDDIESRRPGEERSRKSRIDSSRWKIHSGPRSDRIRDIRRMIRSSRAIAVSQTASLRLIPKPNFFKTFYVTLYAISSKLLDTMHGVCSQRKVILG</sequence>
<dbReference type="Proteomes" id="UP000007755">
    <property type="component" value="Unassembled WGS sequence"/>
</dbReference>
<evidence type="ECO:0000313" key="3">
    <source>
        <dbReference type="Proteomes" id="UP000007755"/>
    </source>
</evidence>
<feature type="region of interest" description="Disordered" evidence="1">
    <location>
        <begin position="84"/>
        <end position="117"/>
    </location>
</feature>
<feature type="compositionally biased region" description="Basic and acidic residues" evidence="1">
    <location>
        <begin position="84"/>
        <end position="111"/>
    </location>
</feature>
<dbReference type="AlphaFoldDB" id="F4X4C6"/>